<dbReference type="OrthoDB" id="270651at2759"/>
<reference evidence="4" key="1">
    <citation type="submission" date="2021-06" db="EMBL/GenBank/DDBJ databases">
        <authorList>
            <person name="Kallberg Y."/>
            <person name="Tangrot J."/>
            <person name="Rosling A."/>
        </authorList>
    </citation>
    <scope>NUCLEOTIDE SEQUENCE</scope>
    <source>
        <strain evidence="4">IA702</strain>
    </source>
</reference>
<dbReference type="EMBL" id="CAJVPJ010000151">
    <property type="protein sequence ID" value="CAG8486758.1"/>
    <property type="molecule type" value="Genomic_DNA"/>
</dbReference>
<gene>
    <name evidence="4" type="ORF">POCULU_LOCUS1844</name>
</gene>
<accession>A0A9N8WIH0</accession>
<evidence type="ECO:0000256" key="1">
    <source>
        <dbReference type="ARBA" id="ARBA00022603"/>
    </source>
</evidence>
<sequence>MSIRSNVFPPVFKILEGEKQATIKHFERLRRDKPHRMLNKATIVHNLQNIQKMIAAGFQLKSLGITAPLQAESLDDIKFDSRQVIDKLDQFPAERYYVTDLMRTRQILGQHAKVGNWEVYAEVPFPNMQFPEKVNRLLVLDRIENPAIVGNLIRSAKALGWDGVCLTPGTVDPFDSEVMKHSRLASLFIPTAYGLTPNWGEYVKQHNLNILLSLMVPDDIIKDKAVDERTPLQFWNNLTKKLETERAMKMLASGRVAVVVGKKHSRRRYTTFPMDSLCVGIPMLNHVKSLNTSVSGSILMNEISRLMGYRVESDQTLNSNKQN</sequence>
<dbReference type="GO" id="GO:0006396">
    <property type="term" value="P:RNA processing"/>
    <property type="evidence" value="ECO:0007669"/>
    <property type="project" value="InterPro"/>
</dbReference>
<dbReference type="InterPro" id="IPR029026">
    <property type="entry name" value="tRNA_m1G_MTases_N"/>
</dbReference>
<dbReference type="InterPro" id="IPR051259">
    <property type="entry name" value="rRNA_Methyltransferase"/>
</dbReference>
<dbReference type="InterPro" id="IPR029028">
    <property type="entry name" value="Alpha/beta_knot_MTases"/>
</dbReference>
<dbReference type="SUPFAM" id="SSF75217">
    <property type="entry name" value="alpha/beta knot"/>
    <property type="match status" value="1"/>
</dbReference>
<dbReference type="GO" id="GO:0003723">
    <property type="term" value="F:RNA binding"/>
    <property type="evidence" value="ECO:0007669"/>
    <property type="project" value="InterPro"/>
</dbReference>
<evidence type="ECO:0000313" key="5">
    <source>
        <dbReference type="Proteomes" id="UP000789572"/>
    </source>
</evidence>
<dbReference type="PANTHER" id="PTHR43191">
    <property type="entry name" value="RRNA METHYLTRANSFERASE 3"/>
    <property type="match status" value="1"/>
</dbReference>
<dbReference type="PANTHER" id="PTHR43191:SF2">
    <property type="entry name" value="RRNA METHYLTRANSFERASE 3, MITOCHONDRIAL"/>
    <property type="match status" value="1"/>
</dbReference>
<evidence type="ECO:0000256" key="2">
    <source>
        <dbReference type="ARBA" id="ARBA00022679"/>
    </source>
</evidence>
<keyword evidence="5" id="KW-1185">Reference proteome</keyword>
<keyword evidence="1" id="KW-0489">Methyltransferase</keyword>
<dbReference type="GO" id="GO:0032259">
    <property type="term" value="P:methylation"/>
    <property type="evidence" value="ECO:0007669"/>
    <property type="project" value="UniProtKB-KW"/>
</dbReference>
<proteinExistence type="predicted"/>
<feature type="domain" description="tRNA/rRNA methyltransferase SpoU type" evidence="3">
    <location>
        <begin position="137"/>
        <end position="300"/>
    </location>
</feature>
<evidence type="ECO:0000259" key="3">
    <source>
        <dbReference type="Pfam" id="PF00588"/>
    </source>
</evidence>
<name>A0A9N8WIH0_9GLOM</name>
<dbReference type="InterPro" id="IPR001537">
    <property type="entry name" value="SpoU_MeTrfase"/>
</dbReference>
<dbReference type="Proteomes" id="UP000789572">
    <property type="component" value="Unassembled WGS sequence"/>
</dbReference>
<dbReference type="AlphaFoldDB" id="A0A9N8WIH0"/>
<dbReference type="Gene3D" id="3.40.1280.10">
    <property type="match status" value="1"/>
</dbReference>
<keyword evidence="2" id="KW-0808">Transferase</keyword>
<dbReference type="Pfam" id="PF00588">
    <property type="entry name" value="SpoU_methylase"/>
    <property type="match status" value="1"/>
</dbReference>
<protein>
    <submittedName>
        <fullName evidence="4">10776_t:CDS:1</fullName>
    </submittedName>
</protein>
<organism evidence="4 5">
    <name type="scientific">Paraglomus occultum</name>
    <dbReference type="NCBI Taxonomy" id="144539"/>
    <lineage>
        <taxon>Eukaryota</taxon>
        <taxon>Fungi</taxon>
        <taxon>Fungi incertae sedis</taxon>
        <taxon>Mucoromycota</taxon>
        <taxon>Glomeromycotina</taxon>
        <taxon>Glomeromycetes</taxon>
        <taxon>Paraglomerales</taxon>
        <taxon>Paraglomeraceae</taxon>
        <taxon>Paraglomus</taxon>
    </lineage>
</organism>
<dbReference type="GO" id="GO:0008173">
    <property type="term" value="F:RNA methyltransferase activity"/>
    <property type="evidence" value="ECO:0007669"/>
    <property type="project" value="InterPro"/>
</dbReference>
<comment type="caution">
    <text evidence="4">The sequence shown here is derived from an EMBL/GenBank/DDBJ whole genome shotgun (WGS) entry which is preliminary data.</text>
</comment>
<evidence type="ECO:0000313" key="4">
    <source>
        <dbReference type="EMBL" id="CAG8486758.1"/>
    </source>
</evidence>